<dbReference type="Pfam" id="PF04082">
    <property type="entry name" value="Fungal_trans"/>
    <property type="match status" value="1"/>
</dbReference>
<evidence type="ECO:0000256" key="1">
    <source>
        <dbReference type="ARBA" id="ARBA00022723"/>
    </source>
</evidence>
<keyword evidence="4" id="KW-1185">Reference proteome</keyword>
<dbReference type="Proteomes" id="UP000515153">
    <property type="component" value="Unplaced"/>
</dbReference>
<dbReference type="Gene3D" id="4.10.240.10">
    <property type="entry name" value="Zn(2)-C6 fungal-type DNA-binding domain"/>
    <property type="match status" value="1"/>
</dbReference>
<dbReference type="GeneID" id="41955370"/>
<dbReference type="GO" id="GO:0008270">
    <property type="term" value="F:zinc ion binding"/>
    <property type="evidence" value="ECO:0007669"/>
    <property type="project" value="InterPro"/>
</dbReference>
<feature type="domain" description="Zn(2)-C6 fungal-type" evidence="3">
    <location>
        <begin position="16"/>
        <end position="46"/>
    </location>
</feature>
<dbReference type="InterPro" id="IPR036864">
    <property type="entry name" value="Zn2-C6_fun-type_DNA-bd_sf"/>
</dbReference>
<dbReference type="InterPro" id="IPR007219">
    <property type="entry name" value="XnlR_reg_dom"/>
</dbReference>
<evidence type="ECO:0000256" key="2">
    <source>
        <dbReference type="ARBA" id="ARBA00023242"/>
    </source>
</evidence>
<dbReference type="AlphaFoldDB" id="A0A6P8BJR1"/>
<accession>A0A6P8BJR1</accession>
<dbReference type="KEGG" id="pgri:PgNI_00375"/>
<reference evidence="5" key="2">
    <citation type="submission" date="2019-10" db="EMBL/GenBank/DDBJ databases">
        <authorList>
            <consortium name="NCBI Genome Project"/>
        </authorList>
    </citation>
    <scope>NUCLEOTIDE SEQUENCE</scope>
    <source>
        <strain evidence="5">NI907</strain>
    </source>
</reference>
<reference evidence="5" key="1">
    <citation type="journal article" date="2019" name="Mol. Biol. Evol.">
        <title>Blast fungal genomes show frequent chromosomal changes, gene gains and losses, and effector gene turnover.</title>
        <authorList>
            <person name="Gomez Luciano L.B."/>
            <person name="Jason Tsai I."/>
            <person name="Chuma I."/>
            <person name="Tosa Y."/>
            <person name="Chen Y.H."/>
            <person name="Li J.Y."/>
            <person name="Li M.Y."/>
            <person name="Jade Lu M.Y."/>
            <person name="Nakayashiki H."/>
            <person name="Li W.H."/>
        </authorList>
    </citation>
    <scope>NUCLEOTIDE SEQUENCE</scope>
    <source>
        <strain evidence="5">NI907</strain>
    </source>
</reference>
<dbReference type="GO" id="GO:0000981">
    <property type="term" value="F:DNA-binding transcription factor activity, RNA polymerase II-specific"/>
    <property type="evidence" value="ECO:0007669"/>
    <property type="project" value="InterPro"/>
</dbReference>
<dbReference type="SUPFAM" id="SSF57701">
    <property type="entry name" value="Zn2/Cys6 DNA-binding domain"/>
    <property type="match status" value="1"/>
</dbReference>
<dbReference type="PROSITE" id="PS00463">
    <property type="entry name" value="ZN2_CY6_FUNGAL_1"/>
    <property type="match status" value="1"/>
</dbReference>
<gene>
    <name evidence="5" type="ORF">PgNI_00375</name>
</gene>
<organism evidence="4 5">
    <name type="scientific">Pyricularia grisea</name>
    <name type="common">Crabgrass-specific blast fungus</name>
    <name type="synonym">Magnaporthe grisea</name>
    <dbReference type="NCBI Taxonomy" id="148305"/>
    <lineage>
        <taxon>Eukaryota</taxon>
        <taxon>Fungi</taxon>
        <taxon>Dikarya</taxon>
        <taxon>Ascomycota</taxon>
        <taxon>Pezizomycotina</taxon>
        <taxon>Sordariomycetes</taxon>
        <taxon>Sordariomycetidae</taxon>
        <taxon>Magnaporthales</taxon>
        <taxon>Pyriculariaceae</taxon>
        <taxon>Pyricularia</taxon>
    </lineage>
</organism>
<dbReference type="SMART" id="SM00906">
    <property type="entry name" value="Fungal_trans"/>
    <property type="match status" value="1"/>
</dbReference>
<dbReference type="GO" id="GO:0003677">
    <property type="term" value="F:DNA binding"/>
    <property type="evidence" value="ECO:0007669"/>
    <property type="project" value="InterPro"/>
</dbReference>
<dbReference type="PANTHER" id="PTHR47431">
    <property type="entry name" value="ZN(II)2CYS6 TRANSCRIPTION FACTOR (EUROFUNG)-RELATED"/>
    <property type="match status" value="1"/>
</dbReference>
<keyword evidence="1" id="KW-0479">Metal-binding</keyword>
<sequence length="640" mass="69120">MLATKASTFTHRSSLACTTCRERHVRCDGIRPRCTRCSSEARVCEYTPSRRGGLTRAELAARRAAKDRGSSSTVEGRCCDGAGKLPRRRIAAATATVTEAAAIVATASPSPPDPLVDLYYRHFHRHHPFLLPQRCMTDLLSNKARRDELEPLLASIRFIGSLYAKSEQATELGESVRLAIQARGDLNPDPALAQCRLLYSIATYWCGDRDTGRREIDAALGIAIGLGMHRREFALENSGSPGGEDPVLAESLRRTWWSIYMVDAWYAAIRKTPTFATRDVHVTADLPCEERDYESGTIPTPKTLDEFDSREFSPDNHVYSSFAYLIGATRGITSAIASVATDAERPFSTPEIVQTVDAIVEGWEMLLPDCKREVLTAAGELDELMFQALMAVHTSTIGLHRPYSSLHFNALEAQSICAHPMMTTTTGSTASAAAAATSKNIHTTRCLRSIHAQVQLLALPARPFCHTPFVICMMTTGTMTLLAACKYPPPTSPQEPSASAAAAANPAGDGLSLSRHQVRLGMGCLMAMSHVWPQGRRHLAEVQAIAREVLGIRSGGGGGGGVCLSTAASTTAAGSLIATPRAVEEAVEVEQQQCRDSDDISNFSFVPDGAFDGLLDLNATLSTDSFWYSSFFSSERGVAG</sequence>
<keyword evidence="2" id="KW-0539">Nucleus</keyword>
<dbReference type="PROSITE" id="PS50048">
    <property type="entry name" value="ZN2_CY6_FUNGAL_2"/>
    <property type="match status" value="1"/>
</dbReference>
<evidence type="ECO:0000313" key="4">
    <source>
        <dbReference type="Proteomes" id="UP000515153"/>
    </source>
</evidence>
<protein>
    <recommendedName>
        <fullName evidence="3">Zn(2)-C6 fungal-type domain-containing protein</fullName>
    </recommendedName>
</protein>
<dbReference type="InterPro" id="IPR001138">
    <property type="entry name" value="Zn2Cys6_DnaBD"/>
</dbReference>
<reference evidence="5" key="3">
    <citation type="submission" date="2025-08" db="UniProtKB">
        <authorList>
            <consortium name="RefSeq"/>
        </authorList>
    </citation>
    <scope>IDENTIFICATION</scope>
    <source>
        <strain evidence="5">NI907</strain>
    </source>
</reference>
<evidence type="ECO:0000259" key="3">
    <source>
        <dbReference type="PROSITE" id="PS50048"/>
    </source>
</evidence>
<dbReference type="PANTHER" id="PTHR47431:SF4">
    <property type="entry name" value="ZN(II)2CYS6 TRANSCRIPTION FACTOR (EUROFUNG)"/>
    <property type="match status" value="1"/>
</dbReference>
<proteinExistence type="predicted"/>
<dbReference type="SMART" id="SM00066">
    <property type="entry name" value="GAL4"/>
    <property type="match status" value="1"/>
</dbReference>
<dbReference type="RefSeq" id="XP_030987347.1">
    <property type="nucleotide sequence ID" value="XM_031120456.1"/>
</dbReference>
<dbReference type="CDD" id="cd12148">
    <property type="entry name" value="fungal_TF_MHR"/>
    <property type="match status" value="1"/>
</dbReference>
<dbReference type="GO" id="GO:0006351">
    <property type="term" value="P:DNA-templated transcription"/>
    <property type="evidence" value="ECO:0007669"/>
    <property type="project" value="InterPro"/>
</dbReference>
<name>A0A6P8BJR1_PYRGI</name>
<dbReference type="Pfam" id="PF00172">
    <property type="entry name" value="Zn_clus"/>
    <property type="match status" value="1"/>
</dbReference>
<dbReference type="CDD" id="cd00067">
    <property type="entry name" value="GAL4"/>
    <property type="match status" value="1"/>
</dbReference>
<evidence type="ECO:0000313" key="5">
    <source>
        <dbReference type="RefSeq" id="XP_030987347.1"/>
    </source>
</evidence>